<organism evidence="13 14">
    <name type="scientific">Chthonomonas calidirosea (strain DSM 23976 / ICMP 18418 / T49)</name>
    <dbReference type="NCBI Taxonomy" id="1303518"/>
    <lineage>
        <taxon>Bacteria</taxon>
        <taxon>Bacillati</taxon>
        <taxon>Armatimonadota</taxon>
        <taxon>Chthonomonadia</taxon>
        <taxon>Chthonomonadales</taxon>
        <taxon>Chthonomonadaceae</taxon>
        <taxon>Chthonomonas</taxon>
    </lineage>
</organism>
<dbReference type="PANTHER" id="PTHR43141:SF5">
    <property type="entry name" value="CYTOCHROME BD-I UBIQUINOL OXIDASE SUBUNIT 2"/>
    <property type="match status" value="1"/>
</dbReference>
<evidence type="ECO:0000313" key="14">
    <source>
        <dbReference type="Proteomes" id="UP000014227"/>
    </source>
</evidence>
<keyword evidence="3" id="KW-0813">Transport</keyword>
<dbReference type="Proteomes" id="UP000014227">
    <property type="component" value="Chromosome I"/>
</dbReference>
<evidence type="ECO:0000256" key="10">
    <source>
        <dbReference type="ARBA" id="ARBA00023004"/>
    </source>
</evidence>
<feature type="transmembrane region" description="Helical" evidence="12">
    <location>
        <begin position="6"/>
        <end position="34"/>
    </location>
</feature>
<keyword evidence="8" id="KW-0249">Electron transport</keyword>
<dbReference type="KEGG" id="ccz:CCALI_01833"/>
<evidence type="ECO:0000256" key="1">
    <source>
        <dbReference type="ARBA" id="ARBA00004651"/>
    </source>
</evidence>
<dbReference type="FunCoup" id="S0EYS2">
    <property type="interactions" value="188"/>
</dbReference>
<dbReference type="GO" id="GO:0016682">
    <property type="term" value="F:oxidoreductase activity, acting on diphenols and related substances as donors, oxygen as acceptor"/>
    <property type="evidence" value="ECO:0007669"/>
    <property type="project" value="TreeGrafter"/>
</dbReference>
<evidence type="ECO:0000256" key="12">
    <source>
        <dbReference type="SAM" id="Phobius"/>
    </source>
</evidence>
<evidence type="ECO:0000256" key="11">
    <source>
        <dbReference type="ARBA" id="ARBA00023136"/>
    </source>
</evidence>
<dbReference type="RefSeq" id="WP_016483172.1">
    <property type="nucleotide sequence ID" value="NC_021487.1"/>
</dbReference>
<dbReference type="PANTHER" id="PTHR43141">
    <property type="entry name" value="CYTOCHROME BD2 SUBUNIT II"/>
    <property type="match status" value="1"/>
</dbReference>
<keyword evidence="10" id="KW-0408">Iron</keyword>
<dbReference type="Pfam" id="PF02322">
    <property type="entry name" value="Cyt_bd_oxida_II"/>
    <property type="match status" value="1"/>
</dbReference>
<dbReference type="PATRIC" id="fig|1303518.3.peg.1894"/>
<feature type="transmembrane region" description="Helical" evidence="12">
    <location>
        <begin position="80"/>
        <end position="96"/>
    </location>
</feature>
<keyword evidence="13" id="KW-0560">Oxidoreductase</keyword>
<dbReference type="GO" id="GO:0009055">
    <property type="term" value="F:electron transfer activity"/>
    <property type="evidence" value="ECO:0007669"/>
    <property type="project" value="TreeGrafter"/>
</dbReference>
<dbReference type="GO" id="GO:0046872">
    <property type="term" value="F:metal ion binding"/>
    <property type="evidence" value="ECO:0007669"/>
    <property type="project" value="UniProtKB-KW"/>
</dbReference>
<dbReference type="NCBIfam" id="TIGR00203">
    <property type="entry name" value="cydB"/>
    <property type="match status" value="1"/>
</dbReference>
<evidence type="ECO:0000256" key="6">
    <source>
        <dbReference type="ARBA" id="ARBA00022692"/>
    </source>
</evidence>
<evidence type="ECO:0000313" key="13">
    <source>
        <dbReference type="EMBL" id="CCW35645.1"/>
    </source>
</evidence>
<feature type="transmembrane region" description="Helical" evidence="12">
    <location>
        <begin position="263"/>
        <end position="284"/>
    </location>
</feature>
<keyword evidence="7" id="KW-0479">Metal-binding</keyword>
<evidence type="ECO:0000256" key="9">
    <source>
        <dbReference type="ARBA" id="ARBA00022989"/>
    </source>
</evidence>
<accession>S0EYS2</accession>
<feature type="transmembrane region" description="Helical" evidence="12">
    <location>
        <begin position="116"/>
        <end position="139"/>
    </location>
</feature>
<dbReference type="eggNOG" id="COG1294">
    <property type="taxonomic scope" value="Bacteria"/>
</dbReference>
<dbReference type="PIRSF" id="PIRSF000267">
    <property type="entry name" value="Cyt_oxidse_sub2"/>
    <property type="match status" value="1"/>
</dbReference>
<keyword evidence="11 12" id="KW-0472">Membrane</keyword>
<dbReference type="AlphaFoldDB" id="S0EYS2"/>
<reference evidence="14" key="1">
    <citation type="submission" date="2013-03" db="EMBL/GenBank/DDBJ databases">
        <title>Genome sequence of Chthonomonas calidirosea, the first sequenced genome from the Armatimonadetes phylum (formally candidate division OP10).</title>
        <authorList>
            <person name="Lee K.C.Y."/>
            <person name="Morgan X.C."/>
            <person name="Dunfield P.F."/>
            <person name="Tamas I."/>
            <person name="Houghton K.M."/>
            <person name="Vyssotski M."/>
            <person name="Ryan J.L.J."/>
            <person name="Lagutin K."/>
            <person name="McDonald I.R."/>
            <person name="Stott M.B."/>
        </authorList>
    </citation>
    <scope>NUCLEOTIDE SEQUENCE [LARGE SCALE GENOMIC DNA]</scope>
    <source>
        <strain evidence="14">DSM 23976 / ICMP 18418 / T49</strain>
    </source>
</reference>
<evidence type="ECO:0000256" key="3">
    <source>
        <dbReference type="ARBA" id="ARBA00022448"/>
    </source>
</evidence>
<dbReference type="GO" id="GO:0005886">
    <property type="term" value="C:plasma membrane"/>
    <property type="evidence" value="ECO:0007669"/>
    <property type="project" value="UniProtKB-SubCell"/>
</dbReference>
<evidence type="ECO:0000256" key="7">
    <source>
        <dbReference type="ARBA" id="ARBA00022723"/>
    </source>
</evidence>
<evidence type="ECO:0000256" key="2">
    <source>
        <dbReference type="ARBA" id="ARBA00007543"/>
    </source>
</evidence>
<dbReference type="GO" id="GO:0070069">
    <property type="term" value="C:cytochrome complex"/>
    <property type="evidence" value="ECO:0007669"/>
    <property type="project" value="TreeGrafter"/>
</dbReference>
<evidence type="ECO:0000256" key="4">
    <source>
        <dbReference type="ARBA" id="ARBA00022475"/>
    </source>
</evidence>
<dbReference type="InParanoid" id="S0EYS2"/>
<dbReference type="EC" id="1.10.3.-" evidence="13"/>
<protein>
    <submittedName>
        <fullName evidence="13">Cytochrome bd-I ubiquinol oxidase subunit 2 apoprotein</fullName>
        <ecNumber evidence="13">1.10.3.-</ecNumber>
    </submittedName>
</protein>
<evidence type="ECO:0000256" key="5">
    <source>
        <dbReference type="ARBA" id="ARBA00022617"/>
    </source>
</evidence>
<keyword evidence="5" id="KW-0349">Heme</keyword>
<comment type="similarity">
    <text evidence="2">Belongs to the cytochrome ubiquinol oxidase subunit 2 family.</text>
</comment>
<dbReference type="HOGENOM" id="CLU_049294_0_1_0"/>
<feature type="transmembrane region" description="Helical" evidence="12">
    <location>
        <begin position="201"/>
        <end position="224"/>
    </location>
</feature>
<sequence length="350" mass="38730">MATLWFALLCLMLIVYVVLDGFDFGAGILHVWVARSDEERRTIIAAIGPVWDGNEVWLLASGGVLVCAFSRVYAAGFSGFYLPLMMALWLLILRGLSIEMRSHETNFLWRSFWDGLLFFSSTLMAIVLGAALGCIIRGVPLNQTGFFEGPLFTDFRVSSHPGVLDWYTVLVGLFALCTLALHGALYLYWKTAGLVQQRCRAVAPYLWGIQVVLGIVTTYATNAVRPDLYVHLVARPWTWIFAVTILLGVVSLPITLQKERELPAFLASCAIIVGLLGATAAGLYPTVLHSTISPSYDLTIYNAANGTSTLRIALFWWVPAFLLAILYFATIYRLFRGKAELDPTGQSHYG</sequence>
<gene>
    <name evidence="13" type="ORF">CCALI_01833</name>
</gene>
<dbReference type="InterPro" id="IPR003317">
    <property type="entry name" value="Cyt-d_oxidase_su2"/>
</dbReference>
<dbReference type="EMBL" id="HF951689">
    <property type="protein sequence ID" value="CCW35645.1"/>
    <property type="molecule type" value="Genomic_DNA"/>
</dbReference>
<keyword evidence="9 12" id="KW-1133">Transmembrane helix</keyword>
<dbReference type="OrthoDB" id="9776710at2"/>
<dbReference type="GO" id="GO:0019646">
    <property type="term" value="P:aerobic electron transport chain"/>
    <property type="evidence" value="ECO:0007669"/>
    <property type="project" value="TreeGrafter"/>
</dbReference>
<proteinExistence type="inferred from homology"/>
<feature type="transmembrane region" description="Helical" evidence="12">
    <location>
        <begin position="236"/>
        <end position="256"/>
    </location>
</feature>
<feature type="transmembrane region" description="Helical" evidence="12">
    <location>
        <begin position="166"/>
        <end position="189"/>
    </location>
</feature>
<dbReference type="STRING" id="454171.CP488_02258"/>
<evidence type="ECO:0000256" key="8">
    <source>
        <dbReference type="ARBA" id="ARBA00022982"/>
    </source>
</evidence>
<keyword evidence="6 12" id="KW-0812">Transmembrane</keyword>
<feature type="transmembrane region" description="Helical" evidence="12">
    <location>
        <begin position="314"/>
        <end position="335"/>
    </location>
</feature>
<comment type="subcellular location">
    <subcellularLocation>
        <location evidence="1">Cell membrane</location>
        <topology evidence="1">Multi-pass membrane protein</topology>
    </subcellularLocation>
</comment>
<name>S0EYS2_CHTCT</name>
<keyword evidence="4" id="KW-1003">Cell membrane</keyword>
<keyword evidence="14" id="KW-1185">Reference proteome</keyword>